<proteinExistence type="predicted"/>
<organism evidence="1 2">
    <name type="scientific">Pseudoalteromonas piscicida</name>
    <dbReference type="NCBI Taxonomy" id="43662"/>
    <lineage>
        <taxon>Bacteria</taxon>
        <taxon>Pseudomonadati</taxon>
        <taxon>Pseudomonadota</taxon>
        <taxon>Gammaproteobacteria</taxon>
        <taxon>Alteromonadales</taxon>
        <taxon>Pseudoalteromonadaceae</taxon>
        <taxon>Pseudoalteromonas</taxon>
    </lineage>
</organism>
<evidence type="ECO:0000313" key="1">
    <source>
        <dbReference type="EMBL" id="PCK33413.1"/>
    </source>
</evidence>
<dbReference type="AlphaFoldDB" id="A0A2A5JVA4"/>
<reference evidence="2" key="1">
    <citation type="journal article" date="2019" name="Genome Announc.">
        <title>Draft Genome Sequence of Pseudoalteromonas piscicida Strain 36Y ROTHPW, an Hypersaline Seawater Isolate from the South Coast of Sonora, Mexico.</title>
        <authorList>
            <person name="Sanchez-Diaz R."/>
            <person name="Molina-Garza Z.J."/>
            <person name="Cruz-Suarez L.E."/>
            <person name="Selvin J."/>
            <person name="Kiran G.S."/>
            <person name="Ibarra-Gamez J.C."/>
            <person name="Gomez-Gil B."/>
            <person name="Galaviz-Silva L."/>
        </authorList>
    </citation>
    <scope>NUCLEOTIDE SEQUENCE [LARGE SCALE GENOMIC DNA]</scope>
    <source>
        <strain evidence="2">36Y_RITHPW</strain>
    </source>
</reference>
<dbReference type="Gene3D" id="3.40.50.300">
    <property type="entry name" value="P-loop containing nucleotide triphosphate hydrolases"/>
    <property type="match status" value="1"/>
</dbReference>
<comment type="caution">
    <text evidence="1">The sequence shown here is derived from an EMBL/GenBank/DDBJ whole genome shotgun (WGS) entry which is preliminary data.</text>
</comment>
<accession>A0A2A5JVA4</accession>
<dbReference type="RefSeq" id="WP_099640584.1">
    <property type="nucleotide sequence ID" value="NZ_JAQPZX010000002.1"/>
</dbReference>
<evidence type="ECO:0008006" key="3">
    <source>
        <dbReference type="Google" id="ProtNLM"/>
    </source>
</evidence>
<protein>
    <recommendedName>
        <fullName evidence="3">Sulfotransferase</fullName>
    </recommendedName>
</protein>
<dbReference type="Proteomes" id="UP000228621">
    <property type="component" value="Unassembled WGS sequence"/>
</dbReference>
<evidence type="ECO:0000313" key="2">
    <source>
        <dbReference type="Proteomes" id="UP000228621"/>
    </source>
</evidence>
<dbReference type="Pfam" id="PF13469">
    <property type="entry name" value="Sulfotransfer_3"/>
    <property type="match status" value="1"/>
</dbReference>
<dbReference type="SUPFAM" id="SSF52540">
    <property type="entry name" value="P-loop containing nucleoside triphosphate hydrolases"/>
    <property type="match status" value="1"/>
</dbReference>
<name>A0A2A5JVA4_PSEO7</name>
<dbReference type="EMBL" id="NKHF01000008">
    <property type="protein sequence ID" value="PCK33413.1"/>
    <property type="molecule type" value="Genomic_DNA"/>
</dbReference>
<keyword evidence="2" id="KW-1185">Reference proteome</keyword>
<dbReference type="OrthoDB" id="6298360at2"/>
<dbReference type="InterPro" id="IPR027417">
    <property type="entry name" value="P-loop_NTPase"/>
</dbReference>
<sequence length="386" mass="44460">MDLKIAIGVCYGRSGSFFLHSLLDGHPQIMSLPPYMMNLAQQISDTLEMTNEAFLEQFVNDFKNLFARNLEDCASNKYVNVNNNMARTQTGLLRLNVDSFKEKLLHFLADSNHSFKSRFIGVHLAVYELLGIPTANKEVIFFQLHTPNYVLMRLLREEMGHLWVCHSVRDPIATFVRMCVAHNNDAKSTENYQVDQIRNQMESCFRHFLYAGCDLIDDTNSDSLAIKLEQLHENPKGSLSAVCQFLEVDWDDILLIETVNHGQNWEGIIGDTTGFDLEKTLANNAKYRNSISEFDLIRLEKIARQRLIKWQYPLYFEHVKSALDFEAPYDFELLPYIDNDTIKQNIKSAYDAKIKGNRGDLHRAILKTINYMPEQSAPYSPIADIK</sequence>
<gene>
    <name evidence="1" type="ORF">CEX98_02645</name>
</gene>